<dbReference type="Proteomes" id="UP000504609">
    <property type="component" value="Unplaced"/>
</dbReference>
<dbReference type="InterPro" id="IPR020904">
    <property type="entry name" value="Sc_DH/Rdtase_CS"/>
</dbReference>
<evidence type="ECO:0000313" key="3">
    <source>
        <dbReference type="Proteomes" id="UP000504609"/>
    </source>
</evidence>
<gene>
    <name evidence="4" type="primary">LOC111438205</name>
</gene>
<dbReference type="AlphaFoldDB" id="A0A6J1EVL5"/>
<sequence>MASSISHQTREAMPIQQQSPPQFEPWHNLNGKVVMVTGASAGLGREFCLDLARAGCKIIAAARRLDSLRSLCDEINRLDFSALSASSMAMESPRAVALELDVTADGKTIEKCIKKAWDSFGFIDALVNNAGLRGAVKSPLRLTEEEWSKIMNTNLRGSWLVSKYVGICMRDTNRGGSIINVSSMVGVNRVLQPGALAYAASKAALNTLTKVFAMELGVHNIRVNSISPGLFKSEYTEELMRKDWLKNVIRRTVPLQTLGTSDPALTTLVRYLVHDSSEYISGNIFIVDAGTSLPTIPIFSSL</sequence>
<evidence type="ECO:0000256" key="1">
    <source>
        <dbReference type="RuleBase" id="RU000363"/>
    </source>
</evidence>
<name>A0A6J1EVL5_CUCMO</name>
<dbReference type="PRINTS" id="PR00080">
    <property type="entry name" value="SDRFAMILY"/>
</dbReference>
<dbReference type="PRINTS" id="PR00081">
    <property type="entry name" value="GDHRDH"/>
</dbReference>
<keyword evidence="3" id="KW-1185">Reference proteome</keyword>
<dbReference type="CDD" id="cd05233">
    <property type="entry name" value="SDR_c"/>
    <property type="match status" value="1"/>
</dbReference>
<dbReference type="Pfam" id="PF00106">
    <property type="entry name" value="adh_short"/>
    <property type="match status" value="1"/>
</dbReference>
<dbReference type="PANTHER" id="PTHR44375:SF2">
    <property type="entry name" value="BETA-KETOACYL-ACP REDUCTASE-LIKE PROTEIN-RELATED"/>
    <property type="match status" value="1"/>
</dbReference>
<dbReference type="Gene3D" id="3.40.50.720">
    <property type="entry name" value="NAD(P)-binding Rossmann-like Domain"/>
    <property type="match status" value="1"/>
</dbReference>
<protein>
    <submittedName>
        <fullName evidence="4">Uncharacterized protein LOC111438205</fullName>
    </submittedName>
</protein>
<organism evidence="3 4">
    <name type="scientific">Cucurbita moschata</name>
    <name type="common">Winter crookneck squash</name>
    <name type="synonym">Cucurbita pepo var. moschata</name>
    <dbReference type="NCBI Taxonomy" id="3662"/>
    <lineage>
        <taxon>Eukaryota</taxon>
        <taxon>Viridiplantae</taxon>
        <taxon>Streptophyta</taxon>
        <taxon>Embryophyta</taxon>
        <taxon>Tracheophyta</taxon>
        <taxon>Spermatophyta</taxon>
        <taxon>Magnoliopsida</taxon>
        <taxon>eudicotyledons</taxon>
        <taxon>Gunneridae</taxon>
        <taxon>Pentapetalae</taxon>
        <taxon>rosids</taxon>
        <taxon>fabids</taxon>
        <taxon>Cucurbitales</taxon>
        <taxon>Cucurbitaceae</taxon>
        <taxon>Cucurbiteae</taxon>
        <taxon>Cucurbita</taxon>
    </lineage>
</organism>
<evidence type="ECO:0000256" key="2">
    <source>
        <dbReference type="SAM" id="MobiDB-lite"/>
    </source>
</evidence>
<reference evidence="4" key="1">
    <citation type="submission" date="2025-08" db="UniProtKB">
        <authorList>
            <consortium name="RefSeq"/>
        </authorList>
    </citation>
    <scope>IDENTIFICATION</scope>
    <source>
        <tissue evidence="4">Young leaves</tissue>
    </source>
</reference>
<dbReference type="KEGG" id="cmos:111438205"/>
<evidence type="ECO:0000313" key="4">
    <source>
        <dbReference type="RefSeq" id="XP_022931929.1"/>
    </source>
</evidence>
<dbReference type="GeneID" id="111438205"/>
<dbReference type="InterPro" id="IPR002347">
    <property type="entry name" value="SDR_fam"/>
</dbReference>
<dbReference type="FunFam" id="3.40.50.720:FF:000084">
    <property type="entry name" value="Short-chain dehydrogenase reductase"/>
    <property type="match status" value="1"/>
</dbReference>
<dbReference type="PANTHER" id="PTHR44375">
    <property type="entry name" value="BETA-KETOACYL-ACP REDUCTASE-LIKE PROTEIN-RELATED"/>
    <property type="match status" value="1"/>
</dbReference>
<comment type="similarity">
    <text evidence="1">Belongs to the short-chain dehydrogenases/reductases (SDR) family.</text>
</comment>
<proteinExistence type="inferred from homology"/>
<dbReference type="RefSeq" id="XP_022931929.1">
    <property type="nucleotide sequence ID" value="XM_023076161.1"/>
</dbReference>
<feature type="region of interest" description="Disordered" evidence="2">
    <location>
        <begin position="1"/>
        <end position="20"/>
    </location>
</feature>
<dbReference type="PROSITE" id="PS00061">
    <property type="entry name" value="ADH_SHORT"/>
    <property type="match status" value="1"/>
</dbReference>
<accession>A0A6J1EVL5</accession>
<dbReference type="InterPro" id="IPR036291">
    <property type="entry name" value="NAD(P)-bd_dom_sf"/>
</dbReference>
<dbReference type="SUPFAM" id="SSF51735">
    <property type="entry name" value="NAD(P)-binding Rossmann-fold domains"/>
    <property type="match status" value="1"/>
</dbReference>